<dbReference type="AlphaFoldDB" id="T1EJU8"/>
<dbReference type="PANTHER" id="PTHR11988:SF27">
    <property type="entry name" value="GH27708P"/>
    <property type="match status" value="1"/>
</dbReference>
<dbReference type="GO" id="GO:0006357">
    <property type="term" value="P:regulation of transcription by RNA polymerase II"/>
    <property type="evidence" value="ECO:0007669"/>
    <property type="project" value="InterPro"/>
</dbReference>
<dbReference type="EMBL" id="AMQM01002853">
    <property type="status" value="NOT_ANNOTATED_CDS"/>
    <property type="molecule type" value="Genomic_DNA"/>
</dbReference>
<gene>
    <name evidence="9" type="primary">20196848</name>
    <name evidence="8" type="ORF">HELRODRAFT_146838</name>
</gene>
<dbReference type="Proteomes" id="UP000015101">
    <property type="component" value="Unassembled WGS sequence"/>
</dbReference>
<dbReference type="RefSeq" id="XP_009011819.1">
    <property type="nucleotide sequence ID" value="XM_009013571.1"/>
</dbReference>
<protein>
    <recommendedName>
        <fullName evidence="7">BZIP domain-containing protein</fullName>
    </recommendedName>
</protein>
<evidence type="ECO:0000259" key="7">
    <source>
        <dbReference type="Pfam" id="PF07716"/>
    </source>
</evidence>
<dbReference type="EMBL" id="KB095905">
    <property type="protein sequence ID" value="ESO10005.1"/>
    <property type="molecule type" value="Genomic_DNA"/>
</dbReference>
<dbReference type="GeneID" id="20196848"/>
<evidence type="ECO:0000256" key="2">
    <source>
        <dbReference type="ARBA" id="ARBA00023015"/>
    </source>
</evidence>
<proteinExistence type="predicted"/>
<dbReference type="KEGG" id="hro:HELRODRAFT_146838"/>
<dbReference type="GO" id="GO:0005634">
    <property type="term" value="C:nucleus"/>
    <property type="evidence" value="ECO:0007669"/>
    <property type="project" value="UniProtKB-SubCell"/>
</dbReference>
<dbReference type="InterPro" id="IPR046347">
    <property type="entry name" value="bZIP_sf"/>
</dbReference>
<dbReference type="InParanoid" id="T1EJU8"/>
<evidence type="ECO:0000256" key="3">
    <source>
        <dbReference type="ARBA" id="ARBA00023125"/>
    </source>
</evidence>
<keyword evidence="4" id="KW-0804">Transcription</keyword>
<evidence type="ECO:0000256" key="5">
    <source>
        <dbReference type="ARBA" id="ARBA00023242"/>
    </source>
</evidence>
<reference evidence="9" key="3">
    <citation type="submission" date="2015-06" db="UniProtKB">
        <authorList>
            <consortium name="EnsemblMetazoa"/>
        </authorList>
    </citation>
    <scope>IDENTIFICATION</scope>
</reference>
<reference evidence="8 10" key="2">
    <citation type="journal article" date="2013" name="Nature">
        <title>Insights into bilaterian evolution from three spiralian genomes.</title>
        <authorList>
            <person name="Simakov O."/>
            <person name="Marletaz F."/>
            <person name="Cho S.J."/>
            <person name="Edsinger-Gonzales E."/>
            <person name="Havlak P."/>
            <person name="Hellsten U."/>
            <person name="Kuo D.H."/>
            <person name="Larsson T."/>
            <person name="Lv J."/>
            <person name="Arendt D."/>
            <person name="Savage R."/>
            <person name="Osoegawa K."/>
            <person name="de Jong P."/>
            <person name="Grimwood J."/>
            <person name="Chapman J.A."/>
            <person name="Shapiro H."/>
            <person name="Aerts A."/>
            <person name="Otillar R.P."/>
            <person name="Terry A.Y."/>
            <person name="Boore J.L."/>
            <person name="Grigoriev I.V."/>
            <person name="Lindberg D.R."/>
            <person name="Seaver E.C."/>
            <person name="Weisblat D.A."/>
            <person name="Putnam N.H."/>
            <person name="Rokhsar D.S."/>
        </authorList>
    </citation>
    <scope>NUCLEOTIDE SEQUENCE</scope>
</reference>
<evidence type="ECO:0000256" key="4">
    <source>
        <dbReference type="ARBA" id="ARBA00023163"/>
    </source>
</evidence>
<evidence type="ECO:0000256" key="1">
    <source>
        <dbReference type="ARBA" id="ARBA00004123"/>
    </source>
</evidence>
<evidence type="ECO:0000256" key="6">
    <source>
        <dbReference type="SAM" id="MobiDB-lite"/>
    </source>
</evidence>
<keyword evidence="3" id="KW-0238">DNA-binding</keyword>
<dbReference type="InterPro" id="IPR040223">
    <property type="entry name" value="PAR_bZIP"/>
</dbReference>
<dbReference type="CTD" id="20196848"/>
<name>T1EJU8_HELRO</name>
<keyword evidence="2" id="KW-0805">Transcription regulation</keyword>
<comment type="subcellular location">
    <subcellularLocation>
        <location evidence="1">Nucleus</location>
    </subcellularLocation>
</comment>
<evidence type="ECO:0000313" key="9">
    <source>
        <dbReference type="EnsemblMetazoa" id="HelroP146838"/>
    </source>
</evidence>
<keyword evidence="5" id="KW-0539">Nucleus</keyword>
<dbReference type="HOGENOM" id="CLU_2729531_0_0_1"/>
<evidence type="ECO:0000313" key="10">
    <source>
        <dbReference type="Proteomes" id="UP000015101"/>
    </source>
</evidence>
<sequence>SKTNVKDRKQGKPVPKEKKDESYWERRMKNNLSAKRSREIRRTKAKITEDELNKTAAQLTSVKNYLFELKQR</sequence>
<dbReference type="Pfam" id="PF07716">
    <property type="entry name" value="bZIP_2"/>
    <property type="match status" value="1"/>
</dbReference>
<dbReference type="GO" id="GO:0003700">
    <property type="term" value="F:DNA-binding transcription factor activity"/>
    <property type="evidence" value="ECO:0007669"/>
    <property type="project" value="InterPro"/>
</dbReference>
<feature type="domain" description="BZIP" evidence="7">
    <location>
        <begin position="19"/>
        <end position="58"/>
    </location>
</feature>
<dbReference type="InterPro" id="IPR004827">
    <property type="entry name" value="bZIP"/>
</dbReference>
<dbReference type="PANTHER" id="PTHR11988">
    <property type="entry name" value="THYROTROPH EMBRYONIC FACTOR RELATED"/>
    <property type="match status" value="1"/>
</dbReference>
<accession>T1EJU8</accession>
<dbReference type="EnsemblMetazoa" id="HelroT146838">
    <property type="protein sequence ID" value="HelroP146838"/>
    <property type="gene ID" value="HelroG146838"/>
</dbReference>
<feature type="region of interest" description="Disordered" evidence="6">
    <location>
        <begin position="1"/>
        <end position="23"/>
    </location>
</feature>
<dbReference type="Gene3D" id="1.20.5.170">
    <property type="match status" value="1"/>
</dbReference>
<evidence type="ECO:0000313" key="8">
    <source>
        <dbReference type="EMBL" id="ESO10005.1"/>
    </source>
</evidence>
<dbReference type="OrthoDB" id="6151507at2759"/>
<dbReference type="GO" id="GO:0003677">
    <property type="term" value="F:DNA binding"/>
    <property type="evidence" value="ECO:0007669"/>
    <property type="project" value="UniProtKB-KW"/>
</dbReference>
<organism evidence="9 10">
    <name type="scientific">Helobdella robusta</name>
    <name type="common">Californian leech</name>
    <dbReference type="NCBI Taxonomy" id="6412"/>
    <lineage>
        <taxon>Eukaryota</taxon>
        <taxon>Metazoa</taxon>
        <taxon>Spiralia</taxon>
        <taxon>Lophotrochozoa</taxon>
        <taxon>Annelida</taxon>
        <taxon>Clitellata</taxon>
        <taxon>Hirudinea</taxon>
        <taxon>Rhynchobdellida</taxon>
        <taxon>Glossiphoniidae</taxon>
        <taxon>Helobdella</taxon>
    </lineage>
</organism>
<dbReference type="SUPFAM" id="SSF57959">
    <property type="entry name" value="Leucine zipper domain"/>
    <property type="match status" value="1"/>
</dbReference>
<keyword evidence="10" id="KW-1185">Reference proteome</keyword>
<reference evidence="10" key="1">
    <citation type="submission" date="2012-12" db="EMBL/GenBank/DDBJ databases">
        <authorList>
            <person name="Hellsten U."/>
            <person name="Grimwood J."/>
            <person name="Chapman J.A."/>
            <person name="Shapiro H."/>
            <person name="Aerts A."/>
            <person name="Otillar R.P."/>
            <person name="Terry A.Y."/>
            <person name="Boore J.L."/>
            <person name="Simakov O."/>
            <person name="Marletaz F."/>
            <person name="Cho S.-J."/>
            <person name="Edsinger-Gonzales E."/>
            <person name="Havlak P."/>
            <person name="Kuo D.-H."/>
            <person name="Larsson T."/>
            <person name="Lv J."/>
            <person name="Arendt D."/>
            <person name="Savage R."/>
            <person name="Osoegawa K."/>
            <person name="de Jong P."/>
            <person name="Lindberg D.R."/>
            <person name="Seaver E.C."/>
            <person name="Weisblat D.A."/>
            <person name="Putnam N.H."/>
            <person name="Grigoriev I.V."/>
            <person name="Rokhsar D.S."/>
        </authorList>
    </citation>
    <scope>NUCLEOTIDE SEQUENCE</scope>
</reference>